<evidence type="ECO:0000256" key="1">
    <source>
        <dbReference type="SAM" id="MobiDB-lite"/>
    </source>
</evidence>
<comment type="caution">
    <text evidence="2">The sequence shown here is derived from an EMBL/GenBank/DDBJ whole genome shotgun (WGS) entry which is preliminary data.</text>
</comment>
<reference evidence="2" key="1">
    <citation type="journal article" date="2014" name="Int. J. Syst. Evol. Microbiol.">
        <title>Complete genome sequence of Corynebacterium casei LMG S-19264T (=DSM 44701T), isolated from a smear-ripened cheese.</title>
        <authorList>
            <consortium name="US DOE Joint Genome Institute (JGI-PGF)"/>
            <person name="Walter F."/>
            <person name="Albersmeier A."/>
            <person name="Kalinowski J."/>
            <person name="Ruckert C."/>
        </authorList>
    </citation>
    <scope>NUCLEOTIDE SEQUENCE</scope>
    <source>
        <strain evidence="2">JCM 5069</strain>
    </source>
</reference>
<sequence length="112" mass="12403">MRRAADQHGLPPSPAPAPALTAPCGGMTVFTRNAVPCTTRHGKQAHRESTARRTGDYAFTQAKRKRTFSKSAHRLRRQGTDPDRKPRDRWGHRLLVTGVSGFRDTGRRGKGS</sequence>
<proteinExistence type="predicted"/>
<reference evidence="2" key="2">
    <citation type="submission" date="2020-09" db="EMBL/GenBank/DDBJ databases">
        <authorList>
            <person name="Sun Q."/>
            <person name="Ohkuma M."/>
        </authorList>
    </citation>
    <scope>NUCLEOTIDE SEQUENCE</scope>
    <source>
        <strain evidence="2">JCM 5069</strain>
    </source>
</reference>
<feature type="compositionally biased region" description="Basic and acidic residues" evidence="1">
    <location>
        <begin position="78"/>
        <end position="91"/>
    </location>
</feature>
<organism evidence="2 3">
    <name type="scientific">Streptomyces sulfonofaciens</name>
    <dbReference type="NCBI Taxonomy" id="68272"/>
    <lineage>
        <taxon>Bacteria</taxon>
        <taxon>Bacillati</taxon>
        <taxon>Actinomycetota</taxon>
        <taxon>Actinomycetes</taxon>
        <taxon>Kitasatosporales</taxon>
        <taxon>Streptomycetaceae</taxon>
        <taxon>Streptomyces</taxon>
    </lineage>
</organism>
<evidence type="ECO:0000313" key="2">
    <source>
        <dbReference type="EMBL" id="GHH82452.1"/>
    </source>
</evidence>
<feature type="compositionally biased region" description="Basic and acidic residues" evidence="1">
    <location>
        <begin position="45"/>
        <end position="55"/>
    </location>
</feature>
<feature type="region of interest" description="Disordered" evidence="1">
    <location>
        <begin position="1"/>
        <end position="22"/>
    </location>
</feature>
<gene>
    <name evidence="2" type="ORF">GCM10018793_42320</name>
</gene>
<keyword evidence="3" id="KW-1185">Reference proteome</keyword>
<feature type="region of interest" description="Disordered" evidence="1">
    <location>
        <begin position="38"/>
        <end position="93"/>
    </location>
</feature>
<protein>
    <submittedName>
        <fullName evidence="2">Uncharacterized protein</fullName>
    </submittedName>
</protein>
<dbReference type="EMBL" id="BNCD01000012">
    <property type="protein sequence ID" value="GHH82452.1"/>
    <property type="molecule type" value="Genomic_DNA"/>
</dbReference>
<dbReference type="AlphaFoldDB" id="A0A919L3E2"/>
<feature type="compositionally biased region" description="Basic residues" evidence="1">
    <location>
        <begin position="62"/>
        <end position="77"/>
    </location>
</feature>
<name>A0A919L3E2_9ACTN</name>
<evidence type="ECO:0000313" key="3">
    <source>
        <dbReference type="Proteomes" id="UP000603708"/>
    </source>
</evidence>
<accession>A0A919L3E2</accession>
<dbReference type="Proteomes" id="UP000603708">
    <property type="component" value="Unassembled WGS sequence"/>
</dbReference>